<evidence type="ECO:0000313" key="2">
    <source>
        <dbReference type="Proteomes" id="UP000324222"/>
    </source>
</evidence>
<sequence length="62" mass="6945">MGSKTRWLVRSGNTGFLLTRSQLVAEREATLDVLLPITTYPSMDCTQFYGHRGASLPQEDVE</sequence>
<accession>A0A5B7FJ04</accession>
<comment type="caution">
    <text evidence="1">The sequence shown here is derived from an EMBL/GenBank/DDBJ whole genome shotgun (WGS) entry which is preliminary data.</text>
</comment>
<evidence type="ECO:0000313" key="1">
    <source>
        <dbReference type="EMBL" id="MPC47311.1"/>
    </source>
</evidence>
<proteinExistence type="predicted"/>
<organism evidence="1 2">
    <name type="scientific">Portunus trituberculatus</name>
    <name type="common">Swimming crab</name>
    <name type="synonym">Neptunus trituberculatus</name>
    <dbReference type="NCBI Taxonomy" id="210409"/>
    <lineage>
        <taxon>Eukaryota</taxon>
        <taxon>Metazoa</taxon>
        <taxon>Ecdysozoa</taxon>
        <taxon>Arthropoda</taxon>
        <taxon>Crustacea</taxon>
        <taxon>Multicrustacea</taxon>
        <taxon>Malacostraca</taxon>
        <taxon>Eumalacostraca</taxon>
        <taxon>Eucarida</taxon>
        <taxon>Decapoda</taxon>
        <taxon>Pleocyemata</taxon>
        <taxon>Brachyura</taxon>
        <taxon>Eubrachyura</taxon>
        <taxon>Portunoidea</taxon>
        <taxon>Portunidae</taxon>
        <taxon>Portuninae</taxon>
        <taxon>Portunus</taxon>
    </lineage>
</organism>
<dbReference type="Proteomes" id="UP000324222">
    <property type="component" value="Unassembled WGS sequence"/>
</dbReference>
<name>A0A5B7FJ04_PORTR</name>
<gene>
    <name evidence="1" type="ORF">E2C01_041053</name>
</gene>
<dbReference type="EMBL" id="VSRR010007668">
    <property type="protein sequence ID" value="MPC47311.1"/>
    <property type="molecule type" value="Genomic_DNA"/>
</dbReference>
<keyword evidence="2" id="KW-1185">Reference proteome</keyword>
<protein>
    <submittedName>
        <fullName evidence="1">Uncharacterized protein</fullName>
    </submittedName>
</protein>
<reference evidence="1 2" key="1">
    <citation type="submission" date="2019-05" db="EMBL/GenBank/DDBJ databases">
        <title>Another draft genome of Portunus trituberculatus and its Hox gene families provides insights of decapod evolution.</title>
        <authorList>
            <person name="Jeong J.-H."/>
            <person name="Song I."/>
            <person name="Kim S."/>
            <person name="Choi T."/>
            <person name="Kim D."/>
            <person name="Ryu S."/>
            <person name="Kim W."/>
        </authorList>
    </citation>
    <scope>NUCLEOTIDE SEQUENCE [LARGE SCALE GENOMIC DNA]</scope>
    <source>
        <tissue evidence="1">Muscle</tissue>
    </source>
</reference>
<dbReference type="AlphaFoldDB" id="A0A5B7FJ04"/>